<dbReference type="Proteomes" id="UP000324222">
    <property type="component" value="Unassembled WGS sequence"/>
</dbReference>
<evidence type="ECO:0000313" key="1">
    <source>
        <dbReference type="EMBL" id="MPC74430.1"/>
    </source>
</evidence>
<evidence type="ECO:0000313" key="2">
    <source>
        <dbReference type="Proteomes" id="UP000324222"/>
    </source>
</evidence>
<gene>
    <name evidence="1" type="ORF">E2C01_068788</name>
</gene>
<reference evidence="1 2" key="1">
    <citation type="submission" date="2019-05" db="EMBL/GenBank/DDBJ databases">
        <title>Another draft genome of Portunus trituberculatus and its Hox gene families provides insights of decapod evolution.</title>
        <authorList>
            <person name="Jeong J.-H."/>
            <person name="Song I."/>
            <person name="Kim S."/>
            <person name="Choi T."/>
            <person name="Kim D."/>
            <person name="Ryu S."/>
            <person name="Kim W."/>
        </authorList>
    </citation>
    <scope>NUCLEOTIDE SEQUENCE [LARGE SCALE GENOMIC DNA]</scope>
    <source>
        <tissue evidence="1">Muscle</tissue>
    </source>
</reference>
<comment type="caution">
    <text evidence="1">The sequence shown here is derived from an EMBL/GenBank/DDBJ whole genome shotgun (WGS) entry which is preliminary data.</text>
</comment>
<sequence length="66" mass="7342">MLVNKAQLVKDMRLPHLLGKGKSGCRTWPGRGDVRPLGHRRSLHHFALISSVGAVLPQRVQPEPLQ</sequence>
<name>A0A5B7HPR2_PORTR</name>
<keyword evidence="2" id="KW-1185">Reference proteome</keyword>
<dbReference type="EMBL" id="VSRR010038910">
    <property type="protein sequence ID" value="MPC74430.1"/>
    <property type="molecule type" value="Genomic_DNA"/>
</dbReference>
<accession>A0A5B7HPR2</accession>
<organism evidence="1 2">
    <name type="scientific">Portunus trituberculatus</name>
    <name type="common">Swimming crab</name>
    <name type="synonym">Neptunus trituberculatus</name>
    <dbReference type="NCBI Taxonomy" id="210409"/>
    <lineage>
        <taxon>Eukaryota</taxon>
        <taxon>Metazoa</taxon>
        <taxon>Ecdysozoa</taxon>
        <taxon>Arthropoda</taxon>
        <taxon>Crustacea</taxon>
        <taxon>Multicrustacea</taxon>
        <taxon>Malacostraca</taxon>
        <taxon>Eumalacostraca</taxon>
        <taxon>Eucarida</taxon>
        <taxon>Decapoda</taxon>
        <taxon>Pleocyemata</taxon>
        <taxon>Brachyura</taxon>
        <taxon>Eubrachyura</taxon>
        <taxon>Portunoidea</taxon>
        <taxon>Portunidae</taxon>
        <taxon>Portuninae</taxon>
        <taxon>Portunus</taxon>
    </lineage>
</organism>
<proteinExistence type="predicted"/>
<protein>
    <submittedName>
        <fullName evidence="1">Uncharacterized protein</fullName>
    </submittedName>
</protein>
<dbReference type="AlphaFoldDB" id="A0A5B7HPR2"/>